<organism evidence="9 10">
    <name type="scientific">Eremothecium sinecaudum</name>
    <dbReference type="NCBI Taxonomy" id="45286"/>
    <lineage>
        <taxon>Eukaryota</taxon>
        <taxon>Fungi</taxon>
        <taxon>Dikarya</taxon>
        <taxon>Ascomycota</taxon>
        <taxon>Saccharomycotina</taxon>
        <taxon>Saccharomycetes</taxon>
        <taxon>Saccharomycetales</taxon>
        <taxon>Saccharomycetaceae</taxon>
        <taxon>Eremothecium</taxon>
    </lineage>
</organism>
<evidence type="ECO:0000256" key="6">
    <source>
        <dbReference type="ARBA" id="ARBA00023242"/>
    </source>
</evidence>
<dbReference type="GO" id="GO:0060261">
    <property type="term" value="P:positive regulation of transcription initiation by RNA polymerase II"/>
    <property type="evidence" value="ECO:0007669"/>
    <property type="project" value="InterPro"/>
</dbReference>
<keyword evidence="6" id="KW-0539">Nucleus</keyword>
<keyword evidence="3" id="KW-0805">Transcription regulation</keyword>
<feature type="compositionally biased region" description="Basic and acidic residues" evidence="7">
    <location>
        <begin position="138"/>
        <end position="166"/>
    </location>
</feature>
<evidence type="ECO:0000313" key="9">
    <source>
        <dbReference type="EMBL" id="AMD20869.1"/>
    </source>
</evidence>
<feature type="compositionally biased region" description="Polar residues" evidence="7">
    <location>
        <begin position="1"/>
        <end position="11"/>
    </location>
</feature>
<dbReference type="STRING" id="45286.A0A0X8HSY1"/>
<evidence type="ECO:0000256" key="7">
    <source>
        <dbReference type="SAM" id="MobiDB-lite"/>
    </source>
</evidence>
<dbReference type="Pfam" id="PF02229">
    <property type="entry name" value="PC4"/>
    <property type="match status" value="1"/>
</dbReference>
<reference evidence="9 10" key="1">
    <citation type="submission" date="2016-01" db="EMBL/GenBank/DDBJ databases">
        <title>Genome sequence of the yeast Holleya sinecauda.</title>
        <authorList>
            <person name="Dietrich F.S."/>
        </authorList>
    </citation>
    <scope>NUCLEOTIDE SEQUENCE [LARGE SCALE GENOMIC DNA]</scope>
    <source>
        <strain evidence="9 10">ATCC 58844</strain>
    </source>
</reference>
<dbReference type="GO" id="GO:0005634">
    <property type="term" value="C:nucleus"/>
    <property type="evidence" value="ECO:0007669"/>
    <property type="project" value="UniProtKB-SubCell"/>
</dbReference>
<gene>
    <name evidence="9" type="ORF">AW171_hschr42787</name>
</gene>
<dbReference type="Proteomes" id="UP000243052">
    <property type="component" value="Chromosome iv"/>
</dbReference>
<evidence type="ECO:0000256" key="4">
    <source>
        <dbReference type="ARBA" id="ARBA00023125"/>
    </source>
</evidence>
<feature type="region of interest" description="Disordered" evidence="7">
    <location>
        <begin position="1"/>
        <end position="46"/>
    </location>
</feature>
<comment type="similarity">
    <text evidence="2">Belongs to the transcriptional coactivator PC4 family.</text>
</comment>
<dbReference type="GeneID" id="28724134"/>
<feature type="domain" description="Transcriptional coactivator p15 (PC4) C-terminal" evidence="8">
    <location>
        <begin position="54"/>
        <end position="106"/>
    </location>
</feature>
<evidence type="ECO:0000313" key="10">
    <source>
        <dbReference type="Proteomes" id="UP000243052"/>
    </source>
</evidence>
<keyword evidence="4" id="KW-0238">DNA-binding</keyword>
<dbReference type="EMBL" id="CP014244">
    <property type="protein sequence ID" value="AMD20869.1"/>
    <property type="molecule type" value="Genomic_DNA"/>
</dbReference>
<dbReference type="GO" id="GO:0003677">
    <property type="term" value="F:DNA binding"/>
    <property type="evidence" value="ECO:0007669"/>
    <property type="project" value="UniProtKB-KW"/>
</dbReference>
<accession>A0A0X8HSY1</accession>
<evidence type="ECO:0000256" key="3">
    <source>
        <dbReference type="ARBA" id="ARBA00023015"/>
    </source>
</evidence>
<feature type="compositionally biased region" description="Basic and acidic residues" evidence="7">
    <location>
        <begin position="206"/>
        <end position="225"/>
    </location>
</feature>
<proteinExistence type="inferred from homology"/>
<evidence type="ECO:0000256" key="5">
    <source>
        <dbReference type="ARBA" id="ARBA00023163"/>
    </source>
</evidence>
<feature type="region of interest" description="Disordered" evidence="7">
    <location>
        <begin position="129"/>
        <end position="256"/>
    </location>
</feature>
<evidence type="ECO:0000256" key="2">
    <source>
        <dbReference type="ARBA" id="ARBA00009001"/>
    </source>
</evidence>
<dbReference type="InterPro" id="IPR003173">
    <property type="entry name" value="PC4_C"/>
</dbReference>
<dbReference type="InterPro" id="IPR045125">
    <property type="entry name" value="Sub1/Tcp4-like"/>
</dbReference>
<keyword evidence="5" id="KW-0804">Transcription</keyword>
<evidence type="ECO:0000256" key="1">
    <source>
        <dbReference type="ARBA" id="ARBA00004123"/>
    </source>
</evidence>
<dbReference type="Gene3D" id="2.30.31.10">
    <property type="entry name" value="Transcriptional Coactivator Pc4, Chain A"/>
    <property type="match status" value="1"/>
</dbReference>
<dbReference type="InterPro" id="IPR009044">
    <property type="entry name" value="ssDNA-bd_transcriptional_reg"/>
</dbReference>
<dbReference type="RefSeq" id="XP_017987865.1">
    <property type="nucleotide sequence ID" value="XM_018132376.1"/>
</dbReference>
<dbReference type="PANTHER" id="PTHR13215">
    <property type="entry name" value="RNA POLYMERASE II TRANSCRIPTIONAL COACTIVATOR"/>
    <property type="match status" value="1"/>
</dbReference>
<evidence type="ECO:0000259" key="8">
    <source>
        <dbReference type="Pfam" id="PF02229"/>
    </source>
</evidence>
<sequence>MSFNSVPSNQLYGGRRYSSGYSGVTMTEEGPRNGAGRYRKRKYQSAEPDDDITFELGKNKRATVRQFRNINLVDIREYYQDTATGEMKPGKKGISLTEEQYDELLHHQFQIDEALRRFGSKRRKFKMVPVDHSDDEGGAMKEIEPNRRQRAKSSDPGKSEAREHAKPATKKRKVAEPQRPYSQQQEENPRLDLAIPTMKKALQNPRLDDRPKKVEPKPKIEVQAREDEDLDSSDEDFAQALESEVRRQDEDISEEE</sequence>
<dbReference type="OrthoDB" id="2505440at2759"/>
<feature type="compositionally biased region" description="Low complexity" evidence="7">
    <location>
        <begin position="12"/>
        <end position="23"/>
    </location>
</feature>
<feature type="compositionally biased region" description="Acidic residues" evidence="7">
    <location>
        <begin position="226"/>
        <end position="237"/>
    </location>
</feature>
<protein>
    <submittedName>
        <fullName evidence="9">HDR127Cp</fullName>
    </submittedName>
</protein>
<dbReference type="AlphaFoldDB" id="A0A0X8HSY1"/>
<comment type="subcellular location">
    <subcellularLocation>
        <location evidence="1">Nucleus</location>
    </subcellularLocation>
</comment>
<keyword evidence="10" id="KW-1185">Reference proteome</keyword>
<dbReference type="GO" id="GO:0003713">
    <property type="term" value="F:transcription coactivator activity"/>
    <property type="evidence" value="ECO:0007669"/>
    <property type="project" value="InterPro"/>
</dbReference>
<name>A0A0X8HSY1_9SACH</name>
<dbReference type="SUPFAM" id="SSF54447">
    <property type="entry name" value="ssDNA-binding transcriptional regulator domain"/>
    <property type="match status" value="1"/>
</dbReference>